<feature type="region of interest" description="Disordered" evidence="2">
    <location>
        <begin position="68"/>
        <end position="126"/>
    </location>
</feature>
<gene>
    <name evidence="4" type="ORF">N0V83_008498</name>
</gene>
<evidence type="ECO:0000259" key="3">
    <source>
        <dbReference type="PROSITE" id="PS50076"/>
    </source>
</evidence>
<dbReference type="SUPFAM" id="SSF46565">
    <property type="entry name" value="Chaperone J-domain"/>
    <property type="match status" value="1"/>
</dbReference>
<dbReference type="OrthoDB" id="10250354at2759"/>
<reference evidence="4" key="1">
    <citation type="submission" date="2022-10" db="EMBL/GenBank/DDBJ databases">
        <title>Tapping the CABI collections for fungal endophytes: first genome assemblies for Collariella, Neodidymelliopsis, Ascochyta clinopodiicola, Didymella pomorum, Didymosphaeria variabile, Neocosmospora piperis and Neocucurbitaria cava.</title>
        <authorList>
            <person name="Hill R."/>
        </authorList>
    </citation>
    <scope>NUCLEOTIDE SEQUENCE</scope>
    <source>
        <strain evidence="4">IMI 356814</strain>
    </source>
</reference>
<evidence type="ECO:0000256" key="1">
    <source>
        <dbReference type="ARBA" id="ARBA00023186"/>
    </source>
</evidence>
<dbReference type="PROSITE" id="PS50076">
    <property type="entry name" value="DNAJ_2"/>
    <property type="match status" value="1"/>
</dbReference>
<keyword evidence="1" id="KW-0143">Chaperone</keyword>
<dbReference type="CDD" id="cd06257">
    <property type="entry name" value="DnaJ"/>
    <property type="match status" value="1"/>
</dbReference>
<evidence type="ECO:0000313" key="4">
    <source>
        <dbReference type="EMBL" id="KAJ4365876.1"/>
    </source>
</evidence>
<feature type="region of interest" description="Disordered" evidence="2">
    <location>
        <begin position="156"/>
        <end position="186"/>
    </location>
</feature>
<feature type="domain" description="J" evidence="3">
    <location>
        <begin position="10"/>
        <end position="73"/>
    </location>
</feature>
<dbReference type="Proteomes" id="UP001140560">
    <property type="component" value="Unassembled WGS sequence"/>
</dbReference>
<sequence length="186" mass="20773">MNSNFNISRDYYAELGLEFGASHEEIKAAFFALAKQHHPDKSGETDAVAFRRVREAYEKLTDASFRAEYDRAYRPNEPQADTPSAAGAAGDEGLGHSATAEEEQQQEGDRADSPPPTKPRRKFGESNAAYYLGRPYVMWKKRMYAWEARHPEMFEGGETYDASSSAAQGRQVGDFRLEHQLVPSGG</sequence>
<dbReference type="PANTHER" id="PTHR44145:SF3">
    <property type="entry name" value="DNAJ HOMOLOG SUBFAMILY A MEMBER 3, MITOCHONDRIAL"/>
    <property type="match status" value="1"/>
</dbReference>
<keyword evidence="5" id="KW-1185">Reference proteome</keyword>
<dbReference type="PROSITE" id="PS00636">
    <property type="entry name" value="DNAJ_1"/>
    <property type="match status" value="1"/>
</dbReference>
<dbReference type="Gene3D" id="1.10.287.110">
    <property type="entry name" value="DnaJ domain"/>
    <property type="match status" value="1"/>
</dbReference>
<name>A0A9W8Y285_9PLEO</name>
<dbReference type="AlphaFoldDB" id="A0A9W8Y285"/>
<dbReference type="InterPro" id="IPR051938">
    <property type="entry name" value="Apopto_cytoskel_mod"/>
</dbReference>
<protein>
    <recommendedName>
        <fullName evidence="3">J domain-containing protein</fullName>
    </recommendedName>
</protein>
<dbReference type="PANTHER" id="PTHR44145">
    <property type="entry name" value="DNAJ HOMOLOG SUBFAMILY A MEMBER 3, MITOCHONDRIAL"/>
    <property type="match status" value="1"/>
</dbReference>
<dbReference type="Pfam" id="PF00226">
    <property type="entry name" value="DnaJ"/>
    <property type="match status" value="1"/>
</dbReference>
<dbReference type="SMART" id="SM00271">
    <property type="entry name" value="DnaJ"/>
    <property type="match status" value="1"/>
</dbReference>
<dbReference type="InterPro" id="IPR018253">
    <property type="entry name" value="DnaJ_domain_CS"/>
</dbReference>
<organism evidence="4 5">
    <name type="scientific">Neocucurbitaria cava</name>
    <dbReference type="NCBI Taxonomy" id="798079"/>
    <lineage>
        <taxon>Eukaryota</taxon>
        <taxon>Fungi</taxon>
        <taxon>Dikarya</taxon>
        <taxon>Ascomycota</taxon>
        <taxon>Pezizomycotina</taxon>
        <taxon>Dothideomycetes</taxon>
        <taxon>Pleosporomycetidae</taxon>
        <taxon>Pleosporales</taxon>
        <taxon>Pleosporineae</taxon>
        <taxon>Cucurbitariaceae</taxon>
        <taxon>Neocucurbitaria</taxon>
    </lineage>
</organism>
<dbReference type="EMBL" id="JAPEUY010000015">
    <property type="protein sequence ID" value="KAJ4365876.1"/>
    <property type="molecule type" value="Genomic_DNA"/>
</dbReference>
<evidence type="ECO:0000313" key="5">
    <source>
        <dbReference type="Proteomes" id="UP001140560"/>
    </source>
</evidence>
<proteinExistence type="predicted"/>
<comment type="caution">
    <text evidence="4">The sequence shown here is derived from an EMBL/GenBank/DDBJ whole genome shotgun (WGS) entry which is preliminary data.</text>
</comment>
<dbReference type="InterPro" id="IPR036869">
    <property type="entry name" value="J_dom_sf"/>
</dbReference>
<evidence type="ECO:0000256" key="2">
    <source>
        <dbReference type="SAM" id="MobiDB-lite"/>
    </source>
</evidence>
<dbReference type="InterPro" id="IPR001623">
    <property type="entry name" value="DnaJ_domain"/>
</dbReference>
<accession>A0A9W8Y285</accession>